<name>A0A173UCD9_9FIRM</name>
<gene>
    <name evidence="1" type="primary">asp2</name>
    <name evidence="1" type="ORF">ERS852580_02116</name>
</gene>
<evidence type="ECO:0000313" key="2">
    <source>
        <dbReference type="Proteomes" id="UP000095673"/>
    </source>
</evidence>
<dbReference type="NCBIfam" id="TIGR03712">
    <property type="entry name" value="acc_sec_asp2"/>
    <property type="match status" value="1"/>
</dbReference>
<dbReference type="EMBL" id="CYXM01000009">
    <property type="protein sequence ID" value="CUN12713.1"/>
    <property type="molecule type" value="Genomic_DNA"/>
</dbReference>
<organism evidence="1 2">
    <name type="scientific">Agathobacter rectalis</name>
    <dbReference type="NCBI Taxonomy" id="39491"/>
    <lineage>
        <taxon>Bacteria</taxon>
        <taxon>Bacillati</taxon>
        <taxon>Bacillota</taxon>
        <taxon>Clostridia</taxon>
        <taxon>Lachnospirales</taxon>
        <taxon>Lachnospiraceae</taxon>
        <taxon>Agathobacter</taxon>
    </lineage>
</organism>
<dbReference type="InterPro" id="IPR022267">
    <property type="entry name" value="Asp2"/>
</dbReference>
<dbReference type="OrthoDB" id="9768578at2"/>
<proteinExistence type="predicted"/>
<protein>
    <submittedName>
        <fullName evidence="1">Orf2</fullName>
    </submittedName>
</protein>
<dbReference type="Proteomes" id="UP000095673">
    <property type="component" value="Unassembled WGS sequence"/>
</dbReference>
<dbReference type="AlphaFoldDB" id="A0A173UCD9"/>
<dbReference type="RefSeq" id="WP_055238257.1">
    <property type="nucleotide sequence ID" value="NZ_CYXM01000009.1"/>
</dbReference>
<sequence length="499" mass="57777">MNSIQILYIGNEDWTTKYNIPDFVEWENYEDTGIFPPKQVDIVILDRDITNKEKQILAKITRAYSLFATENIKMQNSVTHDYFEERSGLYLYSGDVQVFLDQEAAKYYRQPYGEKFKPEHISVSQFFRGSVRCKGNYDMLLEGNFGDTFSQIVFWKSNIPVFDRQNIDLYFEHRRTGSVEVKLHVYKFYNGSVGDIQRVWEFSQDELDGIVTIDNDELEGPLFVSVLAKGQGTLEVISLHDRYSRQNIGYFLPGGERIISSQGEEIFTYLDKGDCKPPLAIYFSGYRKQEGFEGYNMMRKLGCPFMLITDPRLEGGAFYIDNADLEEKLFNNIKKTINEMKFKKSDVIISGMSMGTFGSLYFGSKLGPHALILAKPLTELGVVAENERLLRPGVFPTSLDLLLKNYGSLSKKSVEEFDKRMWEKFDKADWSHTKFIASYLYEDDYDTDGYKNILEHLKSEGVEVYGKGSHGHHNDNHESVVGWFLSQYRLILEEDFNRK</sequence>
<evidence type="ECO:0000313" key="1">
    <source>
        <dbReference type="EMBL" id="CUN12713.1"/>
    </source>
</evidence>
<reference evidence="1 2" key="1">
    <citation type="submission" date="2015-09" db="EMBL/GenBank/DDBJ databases">
        <authorList>
            <consortium name="Pathogen Informatics"/>
        </authorList>
    </citation>
    <scope>NUCLEOTIDE SEQUENCE [LARGE SCALE GENOMIC DNA]</scope>
    <source>
        <strain evidence="1 2">2789STDY5834968</strain>
    </source>
</reference>
<dbReference type="ESTHER" id="9firm-a0a173ucd9">
    <property type="family name" value="Asp2"/>
</dbReference>
<dbReference type="GO" id="GO:0015031">
    <property type="term" value="P:protein transport"/>
    <property type="evidence" value="ECO:0007669"/>
    <property type="project" value="InterPro"/>
</dbReference>
<dbReference type="Pfam" id="PF16929">
    <property type="entry name" value="Asp2"/>
    <property type="match status" value="1"/>
</dbReference>
<accession>A0A173UCD9</accession>